<dbReference type="Gene3D" id="1.10.1200.10">
    <property type="entry name" value="ACP-like"/>
    <property type="match status" value="1"/>
</dbReference>
<dbReference type="InterPro" id="IPR036736">
    <property type="entry name" value="ACP-like_sf"/>
</dbReference>
<dbReference type="InterPro" id="IPR010071">
    <property type="entry name" value="AA_adenyl_dom"/>
</dbReference>
<dbReference type="RefSeq" id="WP_125057679.1">
    <property type="nucleotide sequence ID" value="NZ_BHZD01000001.1"/>
</dbReference>
<dbReference type="Proteomes" id="UP000286746">
    <property type="component" value="Unassembled WGS sequence"/>
</dbReference>
<dbReference type="GO" id="GO:0003824">
    <property type="term" value="F:catalytic activity"/>
    <property type="evidence" value="ECO:0007669"/>
    <property type="project" value="InterPro"/>
</dbReference>
<dbReference type="Gene3D" id="2.30.38.10">
    <property type="entry name" value="Luciferase, Domain 3"/>
    <property type="match status" value="1"/>
</dbReference>
<dbReference type="SUPFAM" id="SSF56801">
    <property type="entry name" value="Acetyl-CoA synthetase-like"/>
    <property type="match status" value="1"/>
</dbReference>
<feature type="compositionally biased region" description="Pro residues" evidence="2">
    <location>
        <begin position="228"/>
        <end position="242"/>
    </location>
</feature>
<organism evidence="4 5">
    <name type="scientific">Streptomyces paromomycinus</name>
    <name type="common">Streptomyces rimosus subsp. paromomycinus</name>
    <dbReference type="NCBI Taxonomy" id="92743"/>
    <lineage>
        <taxon>Bacteria</taxon>
        <taxon>Bacillati</taxon>
        <taxon>Actinomycetota</taxon>
        <taxon>Actinomycetes</taxon>
        <taxon>Kitasatosporales</taxon>
        <taxon>Streptomycetaceae</taxon>
        <taxon>Streptomyces</taxon>
    </lineage>
</organism>
<proteinExistence type="predicted"/>
<comment type="cofactor">
    <cofactor evidence="1">
        <name>pantetheine 4'-phosphate</name>
        <dbReference type="ChEBI" id="CHEBI:47942"/>
    </cofactor>
</comment>
<dbReference type="EMBL" id="BHZD01000001">
    <property type="protein sequence ID" value="GCD47607.1"/>
    <property type="molecule type" value="Genomic_DNA"/>
</dbReference>
<dbReference type="InterPro" id="IPR023213">
    <property type="entry name" value="CAT-like_dom_sf"/>
</dbReference>
<dbReference type="PANTHER" id="PTHR45527:SF1">
    <property type="entry name" value="FATTY ACID SYNTHASE"/>
    <property type="match status" value="1"/>
</dbReference>
<dbReference type="NCBIfam" id="TIGR01733">
    <property type="entry name" value="AA-adenyl-dom"/>
    <property type="match status" value="1"/>
</dbReference>
<keyword evidence="5" id="KW-1185">Reference proteome</keyword>
<dbReference type="Gene3D" id="3.30.559.30">
    <property type="entry name" value="Nonribosomal peptide synthetase, condensation domain"/>
    <property type="match status" value="1"/>
</dbReference>
<accession>A0A401WE54</accession>
<feature type="compositionally biased region" description="Pro residues" evidence="2">
    <location>
        <begin position="204"/>
        <end position="218"/>
    </location>
</feature>
<dbReference type="Gene3D" id="3.30.300.30">
    <property type="match status" value="1"/>
</dbReference>
<dbReference type="CDD" id="cd05930">
    <property type="entry name" value="A_NRPS"/>
    <property type="match status" value="1"/>
</dbReference>
<dbReference type="Gene3D" id="3.40.50.980">
    <property type="match status" value="2"/>
</dbReference>
<dbReference type="GO" id="GO:0031177">
    <property type="term" value="F:phosphopantetheine binding"/>
    <property type="evidence" value="ECO:0007669"/>
    <property type="project" value="TreeGrafter"/>
</dbReference>
<dbReference type="Pfam" id="PF00501">
    <property type="entry name" value="AMP-binding"/>
    <property type="match status" value="1"/>
</dbReference>
<dbReference type="AlphaFoldDB" id="A0A401WE54"/>
<feature type="compositionally biased region" description="Low complexity" evidence="2">
    <location>
        <begin position="178"/>
        <end position="203"/>
    </location>
</feature>
<sequence length="1124" mass="117279">MNNRAQDHTPGAADGGVPAPGTAEAAVSPAEEALWRLESLAPDTPVNNVPVAFAVAGRVDAERLRAALAAVAGRHQALRTGYRDAGSRLVKRVLAAGECPLPVGETELPGEPTSADLAPVTAVPFPLDGTPPVRAALFRSPDTDVVCVTAHRLVLDEISGPLLREHLIAAYEQHADEATGTAGEATGTAGEATGTAGTAAPGPASVPPSGPASVPPSGPASGLSSVPPSGPTSVPPSLPPSGPEAAAPSPRSLAFWQAELAGADTGTQELSCTAPDPDRPALAAAQLDRTLPAPVEAGLRRLADDLGVPQPAILLAAYYVLLETHGAGPDLLVGLPVDLRPVPAARALGRHTGQVPLRLRTEHKESVRDLVLRSAERLAAATVHAAAAEAAQPGLLPPATPGRPPLPFRHTFEYRTDTVTCPAAFTFGGLAARPFPVTSGTAHFDLHLTATAPQDPHGATALRLRYRTELFDPALAELLLARYETVLRAFTADPDRAVGDVSWWSGRDHEIIGAANDTASPVEPATVLDAVRLQVRRAPAAVAVVEGERTVDYGQLWNAAHAMATRLKDTGVRPGDVVAIALPRGAELVAAVLGTWLAGAAYVPVDAAHPRERIRHQLSDSAATVLVADEHTAVLAGPDGPAVLHAPPADHAPQLPAPDGPVGDPAACAYLMYTSGSTGRPKGTLIGHAALANLAAHFTAQLAAEPGDTMLWTTTFAFDMSGVELFVPLVSGGRLVAAPDRARSDGRVLRELLERHDVRFVQATPTTWRLVADRAADCLRGRSVLIGGEPVPLPLARRLLAAGCELHHAYGPTETTIWSTSRVIAQDPGARLDVGRPIRNTRVHVSDAHGRDLPVGVRGELCISGTGVALGYHGRPELDAERFGVHPEHGRFYRTGDVACWRADGLLDLFGRIDRQVKLRGNRIELGEIEATLTAHPQVAAAAVIMVGDPSGDGVLIGCLEPSGDVLDTADVHEHARTRLSRSMLPGDLVTVDALPVNGNGKVDLRELERIVTARRTHRTAPGPTGADAPDAAGRPGTAAGADVLTDQLVQVWRTVLRRADADADTDFFAAGGHSMLAAVAMQEFQNLSGRSLGLSEIFEQSTPRQLAARIRATDTAAEGAPQP</sequence>
<dbReference type="GO" id="GO:0043041">
    <property type="term" value="P:amino acid activation for nonribosomal peptide biosynthetic process"/>
    <property type="evidence" value="ECO:0007669"/>
    <property type="project" value="TreeGrafter"/>
</dbReference>
<feature type="compositionally biased region" description="Low complexity" evidence="2">
    <location>
        <begin position="10"/>
        <end position="23"/>
    </location>
</feature>
<evidence type="ECO:0000313" key="4">
    <source>
        <dbReference type="EMBL" id="GCD47607.1"/>
    </source>
</evidence>
<evidence type="ECO:0000259" key="3">
    <source>
        <dbReference type="PROSITE" id="PS50075"/>
    </source>
</evidence>
<dbReference type="GO" id="GO:0008610">
    <property type="term" value="P:lipid biosynthetic process"/>
    <property type="evidence" value="ECO:0007669"/>
    <property type="project" value="UniProtKB-ARBA"/>
</dbReference>
<feature type="domain" description="Carrier" evidence="3">
    <location>
        <begin position="1040"/>
        <end position="1115"/>
    </location>
</feature>
<feature type="region of interest" description="Disordered" evidence="2">
    <location>
        <begin position="1018"/>
        <end position="1039"/>
    </location>
</feature>
<gene>
    <name evidence="4" type="ORF">GKJPGBOP_07399</name>
</gene>
<dbReference type="PROSITE" id="PS00455">
    <property type="entry name" value="AMP_BINDING"/>
    <property type="match status" value="1"/>
</dbReference>
<dbReference type="InterPro" id="IPR025110">
    <property type="entry name" value="AMP-bd_C"/>
</dbReference>
<feature type="compositionally biased region" description="Low complexity" evidence="2">
    <location>
        <begin position="1020"/>
        <end position="1039"/>
    </location>
</feature>
<dbReference type="PROSITE" id="PS50075">
    <property type="entry name" value="CARRIER"/>
    <property type="match status" value="1"/>
</dbReference>
<reference evidence="4 5" key="1">
    <citation type="submission" date="2018-11" db="EMBL/GenBank/DDBJ databases">
        <title>Whole genome sequence of Streptomyces paromomycinus NBRC 15454(T).</title>
        <authorList>
            <person name="Komaki H."/>
            <person name="Tamura T."/>
        </authorList>
    </citation>
    <scope>NUCLEOTIDE SEQUENCE [LARGE SCALE GENOMIC DNA]</scope>
    <source>
        <strain evidence="4 5">NBRC 15454</strain>
    </source>
</reference>
<dbReference type="Pfam" id="PF13193">
    <property type="entry name" value="AMP-binding_C"/>
    <property type="match status" value="1"/>
</dbReference>
<dbReference type="PANTHER" id="PTHR45527">
    <property type="entry name" value="NONRIBOSOMAL PEPTIDE SYNTHETASE"/>
    <property type="match status" value="1"/>
</dbReference>
<evidence type="ECO:0000313" key="5">
    <source>
        <dbReference type="Proteomes" id="UP000286746"/>
    </source>
</evidence>
<dbReference type="SUPFAM" id="SSF47336">
    <property type="entry name" value="ACP-like"/>
    <property type="match status" value="1"/>
</dbReference>
<dbReference type="GO" id="GO:0044550">
    <property type="term" value="P:secondary metabolite biosynthetic process"/>
    <property type="evidence" value="ECO:0007669"/>
    <property type="project" value="TreeGrafter"/>
</dbReference>
<dbReference type="SUPFAM" id="SSF52777">
    <property type="entry name" value="CoA-dependent acyltransferases"/>
    <property type="match status" value="2"/>
</dbReference>
<evidence type="ECO:0000256" key="2">
    <source>
        <dbReference type="SAM" id="MobiDB-lite"/>
    </source>
</evidence>
<feature type="region of interest" description="Disordered" evidence="2">
    <location>
        <begin position="178"/>
        <end position="249"/>
    </location>
</feature>
<dbReference type="InterPro" id="IPR000873">
    <property type="entry name" value="AMP-dep_synth/lig_dom"/>
</dbReference>
<dbReference type="InterPro" id="IPR009081">
    <property type="entry name" value="PP-bd_ACP"/>
</dbReference>
<evidence type="ECO:0000256" key="1">
    <source>
        <dbReference type="ARBA" id="ARBA00001957"/>
    </source>
</evidence>
<dbReference type="InterPro" id="IPR045851">
    <property type="entry name" value="AMP-bd_C_sf"/>
</dbReference>
<dbReference type="InterPro" id="IPR001242">
    <property type="entry name" value="Condensation_dom"/>
</dbReference>
<name>A0A401WE54_STREY</name>
<protein>
    <submittedName>
        <fullName evidence="4">Hybrid non-ribosomal peptide synthetase/type I polyketide synthase</fullName>
    </submittedName>
</protein>
<dbReference type="InterPro" id="IPR020845">
    <property type="entry name" value="AMP-binding_CS"/>
</dbReference>
<comment type="caution">
    <text evidence="4">The sequence shown here is derived from an EMBL/GenBank/DDBJ whole genome shotgun (WGS) entry which is preliminary data.</text>
</comment>
<feature type="region of interest" description="Disordered" evidence="2">
    <location>
        <begin position="1"/>
        <end position="29"/>
    </location>
</feature>
<dbReference type="Gene3D" id="3.30.559.10">
    <property type="entry name" value="Chloramphenicol acetyltransferase-like domain"/>
    <property type="match status" value="1"/>
</dbReference>
<dbReference type="Pfam" id="PF00550">
    <property type="entry name" value="PP-binding"/>
    <property type="match status" value="1"/>
</dbReference>
<dbReference type="GO" id="GO:0005737">
    <property type="term" value="C:cytoplasm"/>
    <property type="evidence" value="ECO:0007669"/>
    <property type="project" value="TreeGrafter"/>
</dbReference>
<dbReference type="Pfam" id="PF00668">
    <property type="entry name" value="Condensation"/>
    <property type="match status" value="2"/>
</dbReference>